<keyword evidence="4" id="KW-1185">Reference proteome</keyword>
<dbReference type="AlphaFoldDB" id="A0A3S5AHZ4"/>
<proteinExistence type="predicted"/>
<evidence type="ECO:0000256" key="1">
    <source>
        <dbReference type="SAM" id="MobiDB-lite"/>
    </source>
</evidence>
<comment type="caution">
    <text evidence="3">The sequence shown here is derived from an EMBL/GenBank/DDBJ whole genome shotgun (WGS) entry which is preliminary data.</text>
</comment>
<evidence type="ECO:0000313" key="4">
    <source>
        <dbReference type="Proteomes" id="UP000784294"/>
    </source>
</evidence>
<protein>
    <submittedName>
        <fullName evidence="3">Uncharacterized protein</fullName>
    </submittedName>
</protein>
<sequence length="290" mass="31502">MSSGLIKVTTRKGSVQYLQEWESEPRRCVQSGGIVLASMDLRNSAWIHTPTTEHVARTLASRAEENALLIIVAACVFGFVVLVINMLVFGFLIKRRRRRRLHRQHRLLHIVADGGGGGSGIGVSSPGNRGLGVGGEVIGLPRALGLTGGGSIDPAHLPGSHFTMTNGMAVLHSAQMASSSGLLSSPGIETKGPNDPRNYTHNSHGLFFHDRSQHHHQQQHQHLHHLQSHQWQSKSGELINDYELQNGKLISEPKSKTSSGTSEDELFCCPIGKSRAKRKRGMLSGESKAS</sequence>
<dbReference type="Proteomes" id="UP000784294">
    <property type="component" value="Unassembled WGS sequence"/>
</dbReference>
<feature type="compositionally biased region" description="Basic residues" evidence="1">
    <location>
        <begin position="212"/>
        <end position="227"/>
    </location>
</feature>
<evidence type="ECO:0000256" key="2">
    <source>
        <dbReference type="SAM" id="Phobius"/>
    </source>
</evidence>
<name>A0A3S5AHZ4_9PLAT</name>
<organism evidence="3 4">
    <name type="scientific">Protopolystoma xenopodis</name>
    <dbReference type="NCBI Taxonomy" id="117903"/>
    <lineage>
        <taxon>Eukaryota</taxon>
        <taxon>Metazoa</taxon>
        <taxon>Spiralia</taxon>
        <taxon>Lophotrochozoa</taxon>
        <taxon>Platyhelminthes</taxon>
        <taxon>Monogenea</taxon>
        <taxon>Polyopisthocotylea</taxon>
        <taxon>Polystomatidea</taxon>
        <taxon>Polystomatidae</taxon>
        <taxon>Protopolystoma</taxon>
    </lineage>
</organism>
<keyword evidence="2" id="KW-0812">Transmembrane</keyword>
<gene>
    <name evidence="3" type="ORF">PXEA_LOCUS10438</name>
</gene>
<feature type="region of interest" description="Disordered" evidence="1">
    <location>
        <begin position="181"/>
        <end position="232"/>
    </location>
</feature>
<feature type="region of interest" description="Disordered" evidence="1">
    <location>
        <begin position="251"/>
        <end position="290"/>
    </location>
</feature>
<feature type="transmembrane region" description="Helical" evidence="2">
    <location>
        <begin position="67"/>
        <end position="93"/>
    </location>
</feature>
<accession>A0A3S5AHZ4</accession>
<dbReference type="EMBL" id="CAAALY010030646">
    <property type="protein sequence ID" value="VEL16998.1"/>
    <property type="molecule type" value="Genomic_DNA"/>
</dbReference>
<keyword evidence="2" id="KW-0472">Membrane</keyword>
<evidence type="ECO:0000313" key="3">
    <source>
        <dbReference type="EMBL" id="VEL16998.1"/>
    </source>
</evidence>
<keyword evidence="2" id="KW-1133">Transmembrane helix</keyword>
<reference evidence="3" key="1">
    <citation type="submission" date="2018-11" db="EMBL/GenBank/DDBJ databases">
        <authorList>
            <consortium name="Pathogen Informatics"/>
        </authorList>
    </citation>
    <scope>NUCLEOTIDE SEQUENCE</scope>
</reference>